<dbReference type="EMBL" id="QPFP01000075">
    <property type="protein sequence ID" value="TEB23658.1"/>
    <property type="molecule type" value="Genomic_DNA"/>
</dbReference>
<evidence type="ECO:0000256" key="1">
    <source>
        <dbReference type="SAM" id="MobiDB-lite"/>
    </source>
</evidence>
<dbReference type="OrthoDB" id="3025094at2759"/>
<organism evidence="2 3">
    <name type="scientific">Coprinellus micaceus</name>
    <name type="common">Glistening ink-cap mushroom</name>
    <name type="synonym">Coprinus micaceus</name>
    <dbReference type="NCBI Taxonomy" id="71717"/>
    <lineage>
        <taxon>Eukaryota</taxon>
        <taxon>Fungi</taxon>
        <taxon>Dikarya</taxon>
        <taxon>Basidiomycota</taxon>
        <taxon>Agaricomycotina</taxon>
        <taxon>Agaricomycetes</taxon>
        <taxon>Agaricomycetidae</taxon>
        <taxon>Agaricales</taxon>
        <taxon>Agaricineae</taxon>
        <taxon>Psathyrellaceae</taxon>
        <taxon>Coprinellus</taxon>
    </lineage>
</organism>
<evidence type="ECO:0000313" key="2">
    <source>
        <dbReference type="EMBL" id="TEB23658.1"/>
    </source>
</evidence>
<sequence>MAVEQPRTPLYPNIPASSQPASSDSRLRLMALLAMYDLLPYSISRPPNEEEPLDLGSAIDARSLQRCLHSMAQQGKITAGEAKAFLTVYSTDGV</sequence>
<evidence type="ECO:0000313" key="3">
    <source>
        <dbReference type="Proteomes" id="UP000298030"/>
    </source>
</evidence>
<accession>A0A4Y7SPS5</accession>
<gene>
    <name evidence="2" type="ORF">FA13DRAFT_1739839</name>
</gene>
<feature type="region of interest" description="Disordered" evidence="1">
    <location>
        <begin position="1"/>
        <end position="23"/>
    </location>
</feature>
<reference evidence="2 3" key="1">
    <citation type="journal article" date="2019" name="Nat. Ecol. Evol.">
        <title>Megaphylogeny resolves global patterns of mushroom evolution.</title>
        <authorList>
            <person name="Varga T."/>
            <person name="Krizsan K."/>
            <person name="Foldi C."/>
            <person name="Dima B."/>
            <person name="Sanchez-Garcia M."/>
            <person name="Sanchez-Ramirez S."/>
            <person name="Szollosi G.J."/>
            <person name="Szarkandi J.G."/>
            <person name="Papp V."/>
            <person name="Albert L."/>
            <person name="Andreopoulos W."/>
            <person name="Angelini C."/>
            <person name="Antonin V."/>
            <person name="Barry K.W."/>
            <person name="Bougher N.L."/>
            <person name="Buchanan P."/>
            <person name="Buyck B."/>
            <person name="Bense V."/>
            <person name="Catcheside P."/>
            <person name="Chovatia M."/>
            <person name="Cooper J."/>
            <person name="Damon W."/>
            <person name="Desjardin D."/>
            <person name="Finy P."/>
            <person name="Geml J."/>
            <person name="Haridas S."/>
            <person name="Hughes K."/>
            <person name="Justo A."/>
            <person name="Karasinski D."/>
            <person name="Kautmanova I."/>
            <person name="Kiss B."/>
            <person name="Kocsube S."/>
            <person name="Kotiranta H."/>
            <person name="LaButti K.M."/>
            <person name="Lechner B.E."/>
            <person name="Liimatainen K."/>
            <person name="Lipzen A."/>
            <person name="Lukacs Z."/>
            <person name="Mihaltcheva S."/>
            <person name="Morgado L.N."/>
            <person name="Niskanen T."/>
            <person name="Noordeloos M.E."/>
            <person name="Ohm R.A."/>
            <person name="Ortiz-Santana B."/>
            <person name="Ovrebo C."/>
            <person name="Racz N."/>
            <person name="Riley R."/>
            <person name="Savchenko A."/>
            <person name="Shiryaev A."/>
            <person name="Soop K."/>
            <person name="Spirin V."/>
            <person name="Szebenyi C."/>
            <person name="Tomsovsky M."/>
            <person name="Tulloss R.E."/>
            <person name="Uehling J."/>
            <person name="Grigoriev I.V."/>
            <person name="Vagvolgyi C."/>
            <person name="Papp T."/>
            <person name="Martin F.M."/>
            <person name="Miettinen O."/>
            <person name="Hibbett D.S."/>
            <person name="Nagy L.G."/>
        </authorList>
    </citation>
    <scope>NUCLEOTIDE SEQUENCE [LARGE SCALE GENOMIC DNA]</scope>
    <source>
        <strain evidence="2 3">FP101781</strain>
    </source>
</reference>
<name>A0A4Y7SPS5_COPMI</name>
<protein>
    <submittedName>
        <fullName evidence="2">Uncharacterized protein</fullName>
    </submittedName>
</protein>
<proteinExistence type="predicted"/>
<keyword evidence="3" id="KW-1185">Reference proteome</keyword>
<comment type="caution">
    <text evidence="2">The sequence shown here is derived from an EMBL/GenBank/DDBJ whole genome shotgun (WGS) entry which is preliminary data.</text>
</comment>
<dbReference type="Proteomes" id="UP000298030">
    <property type="component" value="Unassembled WGS sequence"/>
</dbReference>
<dbReference type="AlphaFoldDB" id="A0A4Y7SPS5"/>